<gene>
    <name evidence="1" type="ORF">AGLY_001791</name>
</gene>
<dbReference type="EMBL" id="VYZN01000003">
    <property type="protein sequence ID" value="KAE9544102.1"/>
    <property type="molecule type" value="Genomic_DNA"/>
</dbReference>
<comment type="caution">
    <text evidence="1">The sequence shown here is derived from an EMBL/GenBank/DDBJ whole genome shotgun (WGS) entry which is preliminary data.</text>
</comment>
<evidence type="ECO:0000313" key="2">
    <source>
        <dbReference type="Proteomes" id="UP000475862"/>
    </source>
</evidence>
<protein>
    <submittedName>
        <fullName evidence="1">Uncharacterized protein</fullName>
    </submittedName>
</protein>
<dbReference type="AlphaFoldDB" id="A0A6G0U744"/>
<dbReference type="Proteomes" id="UP000475862">
    <property type="component" value="Unassembled WGS sequence"/>
</dbReference>
<evidence type="ECO:0000313" key="1">
    <source>
        <dbReference type="EMBL" id="KAE9544102.1"/>
    </source>
</evidence>
<organism evidence="1 2">
    <name type="scientific">Aphis glycines</name>
    <name type="common">Soybean aphid</name>
    <dbReference type="NCBI Taxonomy" id="307491"/>
    <lineage>
        <taxon>Eukaryota</taxon>
        <taxon>Metazoa</taxon>
        <taxon>Ecdysozoa</taxon>
        <taxon>Arthropoda</taxon>
        <taxon>Hexapoda</taxon>
        <taxon>Insecta</taxon>
        <taxon>Pterygota</taxon>
        <taxon>Neoptera</taxon>
        <taxon>Paraneoptera</taxon>
        <taxon>Hemiptera</taxon>
        <taxon>Sternorrhyncha</taxon>
        <taxon>Aphidomorpha</taxon>
        <taxon>Aphidoidea</taxon>
        <taxon>Aphididae</taxon>
        <taxon>Aphidini</taxon>
        <taxon>Aphis</taxon>
        <taxon>Aphis</taxon>
    </lineage>
</organism>
<reference evidence="1 2" key="1">
    <citation type="submission" date="2019-08" db="EMBL/GenBank/DDBJ databases">
        <title>The genome of the soybean aphid Biotype 1, its phylome, world population structure and adaptation to the North American continent.</title>
        <authorList>
            <person name="Giordano R."/>
            <person name="Donthu R.K."/>
            <person name="Hernandez A.G."/>
            <person name="Wright C.L."/>
            <person name="Zimin A.V."/>
        </authorList>
    </citation>
    <scope>NUCLEOTIDE SEQUENCE [LARGE SCALE GENOMIC DNA]</scope>
    <source>
        <tissue evidence="1">Whole aphids</tissue>
    </source>
</reference>
<sequence length="184" mass="20564">MIKLVIDIMIYNILFSNCLKFSVFKNNFINKNVKQTAPHLSCHFILINMVYNTSRKRASHSTSLIQRIDCHGIPLFFPKSSLRLILELPGGLQRGTFTNILSAANKVCSFFRCSISNGNLLRLTVSISKVVNVPPIISCVCCEVGILLPDILRFLMGKWPISSGSTSDLQSCNTSVLKHLKFNT</sequence>
<accession>A0A6G0U744</accession>
<proteinExistence type="predicted"/>
<keyword evidence="2" id="KW-1185">Reference proteome</keyword>
<name>A0A6G0U744_APHGL</name>